<gene>
    <name evidence="1" type="ORF">HBA54_23295</name>
</gene>
<evidence type="ECO:0000313" key="2">
    <source>
        <dbReference type="Proteomes" id="UP000761264"/>
    </source>
</evidence>
<name>A0A967KHQ9_9PROT</name>
<dbReference type="EMBL" id="JAAQPH010000023">
    <property type="protein sequence ID" value="NIA71521.1"/>
    <property type="molecule type" value="Genomic_DNA"/>
</dbReference>
<evidence type="ECO:0000313" key="1">
    <source>
        <dbReference type="EMBL" id="NIA71521.1"/>
    </source>
</evidence>
<dbReference type="Proteomes" id="UP000761264">
    <property type="component" value="Unassembled WGS sequence"/>
</dbReference>
<sequence length="82" mass="8697">MLVHCLDADTPAKVSLAGKPVPLGQLCYELLTLIAYHEPIDSQGDIVANWPGHLEPQAGPAARAAAKTAWQGVLQAGSYNLY</sequence>
<dbReference type="RefSeq" id="WP_167229234.1">
    <property type="nucleotide sequence ID" value="NZ_JAAQPH010000023.1"/>
</dbReference>
<dbReference type="AlphaFoldDB" id="A0A967KHQ9"/>
<keyword evidence="2" id="KW-1185">Reference proteome</keyword>
<protein>
    <submittedName>
        <fullName evidence="1">Uncharacterized protein</fullName>
    </submittedName>
</protein>
<reference evidence="1" key="1">
    <citation type="submission" date="2020-03" db="EMBL/GenBank/DDBJ databases">
        <title>Genome of Pelagibius litoralis DSM 21314T.</title>
        <authorList>
            <person name="Wang G."/>
        </authorList>
    </citation>
    <scope>NUCLEOTIDE SEQUENCE</scope>
    <source>
        <strain evidence="1">DSM 21314</strain>
    </source>
</reference>
<organism evidence="1 2">
    <name type="scientific">Pelagibius litoralis</name>
    <dbReference type="NCBI Taxonomy" id="374515"/>
    <lineage>
        <taxon>Bacteria</taxon>
        <taxon>Pseudomonadati</taxon>
        <taxon>Pseudomonadota</taxon>
        <taxon>Alphaproteobacteria</taxon>
        <taxon>Rhodospirillales</taxon>
        <taxon>Rhodovibrionaceae</taxon>
        <taxon>Pelagibius</taxon>
    </lineage>
</organism>
<comment type="caution">
    <text evidence="1">The sequence shown here is derived from an EMBL/GenBank/DDBJ whole genome shotgun (WGS) entry which is preliminary data.</text>
</comment>
<accession>A0A967KHQ9</accession>
<proteinExistence type="predicted"/>